<evidence type="ECO:0000256" key="14">
    <source>
        <dbReference type="ARBA" id="ARBA00023212"/>
    </source>
</evidence>
<dbReference type="Pfam" id="PF25767">
    <property type="entry name" value="ARM_TBCD_2nd"/>
    <property type="match status" value="1"/>
</dbReference>
<dbReference type="Pfam" id="PF23579">
    <property type="entry name" value="ARM_TBCD"/>
    <property type="match status" value="1"/>
</dbReference>
<dbReference type="GO" id="GO:0005096">
    <property type="term" value="F:GTPase activator activity"/>
    <property type="evidence" value="ECO:0007669"/>
    <property type="project" value="InterPro"/>
</dbReference>
<proteinExistence type="inferred from homology"/>
<dbReference type="InterPro" id="IPR022577">
    <property type="entry name" value="TBCD_C"/>
</dbReference>
<evidence type="ECO:0000259" key="21">
    <source>
        <dbReference type="Pfam" id="PF25767"/>
    </source>
</evidence>
<gene>
    <name evidence="22" type="primary">TBCD</name>
</gene>
<accession>A0A8C0NW79</accession>
<keyword evidence="10" id="KW-0677">Repeat</keyword>
<protein>
    <recommendedName>
        <fullName evidence="6">Tubulin-specific chaperone D</fullName>
    </recommendedName>
    <alternativeName>
        <fullName evidence="17">Beta-tubulin cofactor D</fullName>
    </alternativeName>
    <alternativeName>
        <fullName evidence="18">Tubulin-folding cofactor D</fullName>
    </alternativeName>
</protein>
<comment type="function">
    <text evidence="15">Tubulin-folding protein implicated in the first step of the tubulin folding pathway and required for tubulin complex assembly. Involved in the regulation of microtubule polymerization or depolymerization, it modulates microtubule dynamics by capturing GTP-bound beta-tubulin (TUBB). Its ability to interact with beta tubulin is regulated via its interaction with ARL2. Acts as a GTPase-activating protein (GAP) for ARL2. Induces microtubule disruption in absence of ARL2. Increases degradation of beta tubulin, when overexpressed in polarized cells. Promotes epithelial cell detachment, a process antagonized by ARL2. Induces tight adherens and tight junctions disassembly at the lateral cell membrane. Required for correct assembly and maintenance of the mitotic spindle, and proper progression of mitosis. Involved in neuron morphogenesis.</text>
</comment>
<comment type="subcellular location">
    <subcellularLocation>
        <location evidence="4">Cell junction</location>
        <location evidence="4">Adherens junction</location>
    </subcellularLocation>
    <subcellularLocation>
        <location evidence="3">Cell junction</location>
        <location evidence="3">Tight junction</location>
    </subcellularLocation>
    <subcellularLocation>
        <location evidence="2">Cytoplasm</location>
        <location evidence="2">Cytoskeleton</location>
        <location evidence="2">Microtubule organizing center</location>
        <location evidence="2">Centrosome</location>
    </subcellularLocation>
    <subcellularLocation>
        <location evidence="1">Lateral cell membrane</location>
    </subcellularLocation>
</comment>
<evidence type="ECO:0000256" key="5">
    <source>
        <dbReference type="ARBA" id="ARBA00006853"/>
    </source>
</evidence>
<organism evidence="22 23">
    <name type="scientific">Canis lupus familiaris</name>
    <name type="common">Dog</name>
    <name type="synonym">Canis familiaris</name>
    <dbReference type="NCBI Taxonomy" id="9615"/>
    <lineage>
        <taxon>Eukaryota</taxon>
        <taxon>Metazoa</taxon>
        <taxon>Chordata</taxon>
        <taxon>Craniata</taxon>
        <taxon>Vertebrata</taxon>
        <taxon>Euteleostomi</taxon>
        <taxon>Mammalia</taxon>
        <taxon>Eutheria</taxon>
        <taxon>Laurasiatheria</taxon>
        <taxon>Carnivora</taxon>
        <taxon>Caniformia</taxon>
        <taxon>Canidae</taxon>
        <taxon>Canis</taxon>
    </lineage>
</organism>
<dbReference type="GO" id="GO:0007023">
    <property type="term" value="P:post-chaperonin tubulin folding pathway"/>
    <property type="evidence" value="ECO:0007669"/>
    <property type="project" value="InterPro"/>
</dbReference>
<comment type="similarity">
    <text evidence="5">Belongs to the TBCD family.</text>
</comment>
<evidence type="ECO:0000256" key="9">
    <source>
        <dbReference type="ARBA" id="ARBA00022490"/>
    </source>
</evidence>
<keyword evidence="11" id="KW-0965">Cell junction</keyword>
<dbReference type="InterPro" id="IPR033162">
    <property type="entry name" value="TBCD"/>
</dbReference>
<keyword evidence="8" id="KW-1003">Cell membrane</keyword>
<evidence type="ECO:0000256" key="7">
    <source>
        <dbReference type="ARBA" id="ARBA00022427"/>
    </source>
</evidence>
<name>A0A8C0NW79_CANLF</name>
<feature type="domain" description="Tubulin-folding cofactor D C-terminal" evidence="20">
    <location>
        <begin position="1055"/>
        <end position="1242"/>
    </location>
</feature>
<dbReference type="GO" id="GO:0005923">
    <property type="term" value="C:bicellular tight junction"/>
    <property type="evidence" value="ECO:0007669"/>
    <property type="project" value="UniProtKB-SubCell"/>
</dbReference>
<evidence type="ECO:0000256" key="4">
    <source>
        <dbReference type="ARBA" id="ARBA00004536"/>
    </source>
</evidence>
<evidence type="ECO:0000256" key="12">
    <source>
        <dbReference type="ARBA" id="ARBA00023136"/>
    </source>
</evidence>
<evidence type="ECO:0000256" key="19">
    <source>
        <dbReference type="SAM" id="MobiDB-lite"/>
    </source>
</evidence>
<dbReference type="GO" id="GO:0016328">
    <property type="term" value="C:lateral plasma membrane"/>
    <property type="evidence" value="ECO:0007669"/>
    <property type="project" value="UniProtKB-SubCell"/>
</dbReference>
<dbReference type="InterPro" id="IPR011989">
    <property type="entry name" value="ARM-like"/>
</dbReference>
<dbReference type="InterPro" id="IPR016024">
    <property type="entry name" value="ARM-type_fold"/>
</dbReference>
<evidence type="ECO:0000256" key="10">
    <source>
        <dbReference type="ARBA" id="ARBA00022737"/>
    </source>
</evidence>
<dbReference type="GO" id="GO:0007021">
    <property type="term" value="P:tubulin complex assembly"/>
    <property type="evidence" value="ECO:0007669"/>
    <property type="project" value="InterPro"/>
</dbReference>
<evidence type="ECO:0000256" key="1">
    <source>
        <dbReference type="ARBA" id="ARBA00004124"/>
    </source>
</evidence>
<evidence type="ECO:0000256" key="11">
    <source>
        <dbReference type="ARBA" id="ARBA00022949"/>
    </source>
</evidence>
<dbReference type="Ensembl" id="ENSCAFT00030036553.1">
    <property type="protein sequence ID" value="ENSCAFP00030031890.1"/>
    <property type="gene ID" value="ENSCAFG00030019796.1"/>
</dbReference>
<evidence type="ECO:0000256" key="16">
    <source>
        <dbReference type="ARBA" id="ARBA00064145"/>
    </source>
</evidence>
<evidence type="ECO:0000313" key="22">
    <source>
        <dbReference type="Ensembl" id="ENSCAFP00030031890.1"/>
    </source>
</evidence>
<keyword evidence="9" id="KW-0963">Cytoplasm</keyword>
<dbReference type="Gene3D" id="1.25.10.10">
    <property type="entry name" value="Leucine-rich Repeat Variant"/>
    <property type="match status" value="2"/>
</dbReference>
<evidence type="ECO:0000256" key="17">
    <source>
        <dbReference type="ARBA" id="ARBA00077974"/>
    </source>
</evidence>
<reference evidence="22" key="1">
    <citation type="submission" date="2019-03" db="EMBL/GenBank/DDBJ databases">
        <authorList>
            <person name="Warren W.C."/>
            <person name="Johnson G.S."/>
        </authorList>
    </citation>
    <scope>NUCLEOTIDE SEQUENCE [LARGE SCALE GENOMIC DNA]</scope>
    <source>
        <strain evidence="22">Basenji</strain>
    </source>
</reference>
<evidence type="ECO:0000313" key="23">
    <source>
        <dbReference type="Proteomes" id="UP000694429"/>
    </source>
</evidence>
<evidence type="ECO:0000256" key="2">
    <source>
        <dbReference type="ARBA" id="ARBA00004300"/>
    </source>
</evidence>
<dbReference type="PANTHER" id="PTHR12658">
    <property type="entry name" value="BETA-TUBULIN COFACTOR D"/>
    <property type="match status" value="1"/>
</dbReference>
<dbReference type="FunFam" id="1.25.10.10:FF:001834">
    <property type="entry name" value="Uncharacterized protein"/>
    <property type="match status" value="1"/>
</dbReference>
<evidence type="ECO:0000259" key="20">
    <source>
        <dbReference type="Pfam" id="PF12612"/>
    </source>
</evidence>
<dbReference type="SUPFAM" id="SSF48371">
    <property type="entry name" value="ARM repeat"/>
    <property type="match status" value="2"/>
</dbReference>
<reference evidence="22" key="2">
    <citation type="submission" date="2025-08" db="UniProtKB">
        <authorList>
            <consortium name="Ensembl"/>
        </authorList>
    </citation>
    <scope>IDENTIFICATION</scope>
</reference>
<dbReference type="GO" id="GO:0048487">
    <property type="term" value="F:beta-tubulin binding"/>
    <property type="evidence" value="ECO:0007669"/>
    <property type="project" value="InterPro"/>
</dbReference>
<evidence type="ECO:0000256" key="18">
    <source>
        <dbReference type="ARBA" id="ARBA00079875"/>
    </source>
</evidence>
<feature type="region of interest" description="Disordered" evidence="19">
    <location>
        <begin position="1345"/>
        <end position="1366"/>
    </location>
</feature>
<evidence type="ECO:0000256" key="15">
    <source>
        <dbReference type="ARBA" id="ARBA00057349"/>
    </source>
</evidence>
<keyword evidence="7" id="KW-0796">Tight junction</keyword>
<dbReference type="GO" id="GO:0005813">
    <property type="term" value="C:centrosome"/>
    <property type="evidence" value="ECO:0007669"/>
    <property type="project" value="UniProtKB-SubCell"/>
</dbReference>
<evidence type="ECO:0000256" key="3">
    <source>
        <dbReference type="ARBA" id="ARBA00004435"/>
    </source>
</evidence>
<dbReference type="FunFam" id="1.25.10.10:FF:000268">
    <property type="entry name" value="tubulin-specific chaperone D"/>
    <property type="match status" value="1"/>
</dbReference>
<keyword evidence="13" id="KW-0143">Chaperone</keyword>
<dbReference type="Pfam" id="PF12612">
    <property type="entry name" value="TFCD_C"/>
    <property type="match status" value="1"/>
</dbReference>
<sequence length="1366" mass="150834">MALGEERAAGAPEDGAEDEVLARGSALEAFGESAETRALLGRLREVLGDRAAREGALERFRVIMDKYQEQPHLLDPHLEWMMNLLLDIVQDKTSPADLIHLAFKFLYIITKVRGYKTFLRLFPHEVANVQPVLDMFTNQNPRDHETWETRYMLLLWLSVTCLIPFDFSRLDGNLLTQPGQTRMSIMDRILQIAEAYLVVSDKARDAAAVLVSKFVTRPDVKQKKMAGFLDWSLHTLARSSFQTIEGVIAMDGTLQALAQIFKHGKREDCLPYAATVLKCLEGCNLPDSNQTLLRKLGVKLVQRLGLTFLKPRVAKWRYQRGCRSLAANLQPRLQGPEGSQMPAETADCDSDGDYDVPEDVESVIEQLLVGLKDQDTIVRWSAAKGIGRMAARLPRELADDVVGSVLDCFSFQETDNAWHGGCLALAELGRRGLLLPSRLEDVVPVILKALTYEEKRGSCSVGTNVRDAACYVCWAFARAYEPRELQPFVAAISSALVIATVFDRNINCRRAASAAFQENVGRQGTFPHGIDILTAADYFAVGNRANCFLVISMFIAGFPEYTQPMIDHLVAMKINHWDGVIRELSAKALHNLAQRAPEYSATHVLPCLLSKTQSLDLHTRHGAVLACAELARGLYRLAVQEDRPVADYLDDAAVRGLKQIHQQLYDRQLYRGLGGELMRQAVCVLIENLSLSKMPFRGDVVIDGWQWLIDDTLRNLHLISSHSRQQVKEAAVSALAALCCEYYVLDGGQADPVKQEELLQQYLADLQSPEEMARCGFSLALGTLPRVLLQGRLQQVRAPGHWVCGRGEGNRVLSGAPSARSWDGRVCRGCVQVWPRDVAVPSGGRAVAPSPAWTAGVRGTGQTAEDHSGAPGLLLGNTWTALRHRGPARHWSWFPALGRRTERGQLALGEMPAEMTWGSGRPGHLSSQYSRWPGRCSACGPHITAFQVLAGLGAVTTICPKDVSFAESRRDALKAISRVCQTVGVRAGGAPDEVVCEENVSQIYRTLLGCLRDYTTDSRGDVGAWVREAAMTSLRDLTLLLGREQPELLEASICQQVMCCVAQQASEKIDRVRAHAARVFMTLLHCEGAPLPHVPHRGQLEELFPRSDVASVNWNAPSQAFPRITRLLGLPAYRYHVLLGLAVSVGGLTESTVRYSTQSLFEYMKGIQNDPQALEGFGGTLLQLFEDNLLNDRVSVPLLKMLDQMLANGCFDLFTAEQDHPFGVKLLALCKEETRKSKDVQKLRSGIAVFCGMVQFPGDVRRKVLLQLCLLLCHPFPVIRKSTASQVYEMLLTYGDFLADGVLEEVMAVLGATAWDAELPVVRAQRNHLCDLLGVPRPQLVPKVTTGLGHARTPGPPLRGSHGRSS</sequence>
<keyword evidence="12" id="KW-0472">Membrane</keyword>
<keyword evidence="14" id="KW-0206">Cytoskeleton</keyword>
<feature type="domain" description="Tubulin-folding cofactor D ARM repeats" evidence="21">
    <location>
        <begin position="292"/>
        <end position="530"/>
    </location>
</feature>
<dbReference type="InterPro" id="IPR058033">
    <property type="entry name" value="ARM_TBCD_2nd"/>
</dbReference>
<dbReference type="GO" id="GO:0031115">
    <property type="term" value="P:negative regulation of microtubule polymerization"/>
    <property type="evidence" value="ECO:0007669"/>
    <property type="project" value="UniProtKB-ARBA"/>
</dbReference>
<dbReference type="PANTHER" id="PTHR12658:SF0">
    <property type="entry name" value="TUBULIN-SPECIFIC CHAPERONE D"/>
    <property type="match status" value="1"/>
</dbReference>
<evidence type="ECO:0000256" key="8">
    <source>
        <dbReference type="ARBA" id="ARBA00022475"/>
    </source>
</evidence>
<evidence type="ECO:0000256" key="13">
    <source>
        <dbReference type="ARBA" id="ARBA00023186"/>
    </source>
</evidence>
<comment type="subunit">
    <text evidence="16">Found in a complex with at least ARL2, PPP2CB, PPP2R1A, PPP2R2A, PPP2R5E and TBCD. Interacts with PPP2CB. Part of a supercomplex made of cofactors A to E. Cofactors A and D function by capturing and stabilizing tubulin in a quasi-native conformation. Cofactor E binds to the cofactor D-tubulin complex; interaction with cofactor C then causes the release of tubulin polypeptides that are committed to the native state. Interacts with ARL2; interaction is enhanced with the GDP-bound form of ARL2. Does not interact with ARL3, ARL4A and ARL4D. Interacts with beta tubulin. Interacts with TBCE.</text>
</comment>
<dbReference type="GO" id="GO:0005912">
    <property type="term" value="C:adherens junction"/>
    <property type="evidence" value="ECO:0007669"/>
    <property type="project" value="UniProtKB-SubCell"/>
</dbReference>
<dbReference type="Proteomes" id="UP000694429">
    <property type="component" value="Chromosome 9"/>
</dbReference>
<evidence type="ECO:0000256" key="6">
    <source>
        <dbReference type="ARBA" id="ARBA00015003"/>
    </source>
</evidence>